<evidence type="ECO:0000256" key="2">
    <source>
        <dbReference type="SAM" id="MobiDB-lite"/>
    </source>
</evidence>
<dbReference type="OrthoDB" id="5192786at2"/>
<evidence type="ECO:0000313" key="4">
    <source>
        <dbReference type="EMBL" id="SDP42947.1"/>
    </source>
</evidence>
<dbReference type="InterPro" id="IPR001680">
    <property type="entry name" value="WD40_rpt"/>
</dbReference>
<dbReference type="PROSITE" id="PS51257">
    <property type="entry name" value="PROKAR_LIPOPROTEIN"/>
    <property type="match status" value="1"/>
</dbReference>
<evidence type="ECO:0000256" key="1">
    <source>
        <dbReference type="PROSITE-ProRule" id="PRU00221"/>
    </source>
</evidence>
<sequence>MRTSRLVAPVAVLALAGCTSFTEDAAAPSSTGSGPTTAATSTTGGASAEDLAVVDEVDLATSAGQVTAARVVADADGYAVLLIGSPSSTVTTPTSVTGLTGGVPTDVALVDGEPLAVVLSADPVSTDPVLGLVPVAGTTAGPLALDPQQSAPRGLAVLAAAGADVVHLLAEDPDDAAARVLSVDPASGEVQAAADVDPGADDVTSLDLVGLVVTADGDLVAGLDLLTSDGRTSGRLVTLDDQLEPTADPTEVEGRLLGLTTDDAGAVQPLVADPDGGVRLGDQPVGGDELGTRVAGVAAADGTVVTAFLDQDSPTVTVTGDDDPRTVALCDGEGDALSVASAGDGTFLVAGTCDGEARLWTLG</sequence>
<gene>
    <name evidence="4" type="ORF">SAMN05660199_03903</name>
</gene>
<evidence type="ECO:0000256" key="3">
    <source>
        <dbReference type="SAM" id="SignalP"/>
    </source>
</evidence>
<reference evidence="5" key="1">
    <citation type="submission" date="2016-10" db="EMBL/GenBank/DDBJ databases">
        <authorList>
            <person name="Varghese N."/>
            <person name="Submissions S."/>
        </authorList>
    </citation>
    <scope>NUCLEOTIDE SEQUENCE [LARGE SCALE GENOMIC DNA]</scope>
    <source>
        <strain evidence="5">DSM 45843</strain>
    </source>
</reference>
<dbReference type="EMBL" id="FNIR01000013">
    <property type="protein sequence ID" value="SDP42947.1"/>
    <property type="molecule type" value="Genomic_DNA"/>
</dbReference>
<dbReference type="RefSeq" id="WP_091248544.1">
    <property type="nucleotide sequence ID" value="NZ_FNIR01000013.1"/>
</dbReference>
<accession>A0A1H0SMJ7</accession>
<name>A0A1H0SMJ7_9ACTN</name>
<protein>
    <submittedName>
        <fullName evidence="4">Uncharacterized protein</fullName>
    </submittedName>
</protein>
<dbReference type="SUPFAM" id="SSF69304">
    <property type="entry name" value="Tricorn protease N-terminal domain"/>
    <property type="match status" value="1"/>
</dbReference>
<feature type="repeat" description="WD" evidence="1">
    <location>
        <begin position="344"/>
        <end position="363"/>
    </location>
</feature>
<dbReference type="AlphaFoldDB" id="A0A1H0SMJ7"/>
<keyword evidence="5" id="KW-1185">Reference proteome</keyword>
<feature type="region of interest" description="Disordered" evidence="2">
    <location>
        <begin position="24"/>
        <end position="46"/>
    </location>
</feature>
<evidence type="ECO:0000313" key="5">
    <source>
        <dbReference type="Proteomes" id="UP000199088"/>
    </source>
</evidence>
<organism evidence="4 5">
    <name type="scientific">Klenkia soli</name>
    <dbReference type="NCBI Taxonomy" id="1052260"/>
    <lineage>
        <taxon>Bacteria</taxon>
        <taxon>Bacillati</taxon>
        <taxon>Actinomycetota</taxon>
        <taxon>Actinomycetes</taxon>
        <taxon>Geodermatophilales</taxon>
        <taxon>Geodermatophilaceae</taxon>
        <taxon>Klenkia</taxon>
    </lineage>
</organism>
<dbReference type="PROSITE" id="PS50082">
    <property type="entry name" value="WD_REPEATS_2"/>
    <property type="match status" value="1"/>
</dbReference>
<dbReference type="STRING" id="1052260.SAMN05660199_03903"/>
<feature type="chain" id="PRO_5039111396" evidence="3">
    <location>
        <begin position="26"/>
        <end position="363"/>
    </location>
</feature>
<keyword evidence="3" id="KW-0732">Signal</keyword>
<feature type="compositionally biased region" description="Low complexity" evidence="2">
    <location>
        <begin position="25"/>
        <end position="46"/>
    </location>
</feature>
<keyword evidence="1" id="KW-0853">WD repeat</keyword>
<proteinExistence type="predicted"/>
<dbReference type="Proteomes" id="UP000199088">
    <property type="component" value="Unassembled WGS sequence"/>
</dbReference>
<dbReference type="PROSITE" id="PS50294">
    <property type="entry name" value="WD_REPEATS_REGION"/>
    <property type="match status" value="1"/>
</dbReference>
<feature type="signal peptide" evidence="3">
    <location>
        <begin position="1"/>
        <end position="25"/>
    </location>
</feature>